<sequence length="286" mass="32873">MFFKPMLSESYDEPFDDDEYIFEPKLDGCRLLFSQTNKITALYDRFQHNVTRLFPELYHIGVDDDIVLDGVAANVNRSTGLIDSAGITRRLGMRKRSDINTDSVHNPCQYIVFDILHYKGRDLRGLPLSKRREILRQLVFGNPNMGFMPYIADKGSRLFEEIRRRSICGMIAKRKDSLYVGERCDEWLNIRHRQHGDFYITGYRTDNFGINVAAVEQGEGLRSLGTVTAGLTLIDRMTLLAVAKQLAVTEHDNIVSLRPAVKARVEFDSYTRKGHLSEPRFVKFIV</sequence>
<dbReference type="GO" id="GO:0003910">
    <property type="term" value="F:DNA ligase (ATP) activity"/>
    <property type="evidence" value="ECO:0007669"/>
    <property type="project" value="UniProtKB-EC"/>
</dbReference>
<evidence type="ECO:0000313" key="4">
    <source>
        <dbReference type="Proteomes" id="UP000214746"/>
    </source>
</evidence>
<organism evidence="3 4">
    <name type="scientific">Paenibacillus xerothermodurans</name>
    <dbReference type="NCBI Taxonomy" id="1977292"/>
    <lineage>
        <taxon>Bacteria</taxon>
        <taxon>Bacillati</taxon>
        <taxon>Bacillota</taxon>
        <taxon>Bacilli</taxon>
        <taxon>Bacillales</taxon>
        <taxon>Paenibacillaceae</taxon>
        <taxon>Paenibacillus</taxon>
    </lineage>
</organism>
<protein>
    <submittedName>
        <fullName evidence="3">ATP-dependent DNA ligase</fullName>
    </submittedName>
</protein>
<dbReference type="PROSITE" id="PS50160">
    <property type="entry name" value="DNA_LIGASE_A3"/>
    <property type="match status" value="1"/>
</dbReference>
<dbReference type="SUPFAM" id="SSF56091">
    <property type="entry name" value="DNA ligase/mRNA capping enzyme, catalytic domain"/>
    <property type="match status" value="1"/>
</dbReference>
<dbReference type="EMBL" id="NHRJ02000008">
    <property type="protein sequence ID" value="PZE20258.1"/>
    <property type="molecule type" value="Genomic_DNA"/>
</dbReference>
<keyword evidence="3" id="KW-0436">Ligase</keyword>
<evidence type="ECO:0000313" key="3">
    <source>
        <dbReference type="EMBL" id="PZE20258.1"/>
    </source>
</evidence>
<accession>A0A2W1NZG9</accession>
<proteinExistence type="predicted"/>
<comment type="caution">
    <text evidence="3">The sequence shown here is derived from an EMBL/GenBank/DDBJ whole genome shotgun (WGS) entry which is preliminary data.</text>
</comment>
<dbReference type="Gene3D" id="3.30.1490.70">
    <property type="match status" value="1"/>
</dbReference>
<feature type="domain" description="ATP-dependent DNA ligase family profile" evidence="2">
    <location>
        <begin position="110"/>
        <end position="223"/>
    </location>
</feature>
<comment type="catalytic activity">
    <reaction evidence="1">
        <text>ATP + (deoxyribonucleotide)n-3'-hydroxyl + 5'-phospho-(deoxyribonucleotide)m = (deoxyribonucleotide)n+m + AMP + diphosphate.</text>
        <dbReference type="EC" id="6.5.1.1"/>
    </reaction>
</comment>
<dbReference type="AlphaFoldDB" id="A0A2W1NZG9"/>
<dbReference type="Gene3D" id="3.30.470.30">
    <property type="entry name" value="DNA ligase/mRNA capping enzyme"/>
    <property type="match status" value="1"/>
</dbReference>
<reference evidence="3" key="1">
    <citation type="submission" date="2018-06" db="EMBL/GenBank/DDBJ databases">
        <title>Paenibacillus xerothermodurans sp. nov. an extremely dry heat resistant spore forming bacterium isolated from the soil of Cape Canaveral, Florida.</title>
        <authorList>
            <person name="Seuylemezian A."/>
            <person name="Kaur N."/>
            <person name="Patil P."/>
            <person name="Patil P."/>
            <person name="Mayilraj S."/>
            <person name="Vaishampayan P."/>
        </authorList>
    </citation>
    <scope>NUCLEOTIDE SEQUENCE [LARGE SCALE GENOMIC DNA]</scope>
    <source>
        <strain evidence="3">ATCC 27380</strain>
    </source>
</reference>
<dbReference type="GO" id="GO:0005524">
    <property type="term" value="F:ATP binding"/>
    <property type="evidence" value="ECO:0007669"/>
    <property type="project" value="InterPro"/>
</dbReference>
<keyword evidence="4" id="KW-1185">Reference proteome</keyword>
<evidence type="ECO:0000256" key="1">
    <source>
        <dbReference type="ARBA" id="ARBA00034003"/>
    </source>
</evidence>
<dbReference type="InterPro" id="IPR012310">
    <property type="entry name" value="DNA_ligase_ATP-dep_cent"/>
</dbReference>
<dbReference type="Proteomes" id="UP000214746">
    <property type="component" value="Unassembled WGS sequence"/>
</dbReference>
<evidence type="ECO:0000259" key="2">
    <source>
        <dbReference type="PROSITE" id="PS50160"/>
    </source>
</evidence>
<dbReference type="GO" id="GO:0006281">
    <property type="term" value="P:DNA repair"/>
    <property type="evidence" value="ECO:0007669"/>
    <property type="project" value="InterPro"/>
</dbReference>
<dbReference type="RefSeq" id="WP_089200627.1">
    <property type="nucleotide sequence ID" value="NZ_NHRJ02000008.1"/>
</dbReference>
<dbReference type="GO" id="GO:0006310">
    <property type="term" value="P:DNA recombination"/>
    <property type="evidence" value="ECO:0007669"/>
    <property type="project" value="InterPro"/>
</dbReference>
<dbReference type="InterPro" id="IPR012340">
    <property type="entry name" value="NA-bd_OB-fold"/>
</dbReference>
<dbReference type="Pfam" id="PF01068">
    <property type="entry name" value="DNA_ligase_A_M"/>
    <property type="match status" value="1"/>
</dbReference>
<dbReference type="OrthoDB" id="5503604at2"/>
<dbReference type="Gene3D" id="2.40.50.140">
    <property type="entry name" value="Nucleic acid-binding proteins"/>
    <property type="match status" value="1"/>
</dbReference>
<name>A0A2W1NZG9_PAEXE</name>
<gene>
    <name evidence="3" type="ORF">CBW46_014000</name>
</gene>